<organism evidence="1">
    <name type="scientific">Caudovirales sp. ctaix4</name>
    <dbReference type="NCBI Taxonomy" id="2827635"/>
    <lineage>
        <taxon>Viruses</taxon>
        <taxon>Duplodnaviria</taxon>
        <taxon>Heunggongvirae</taxon>
        <taxon>Uroviricota</taxon>
        <taxon>Caudoviricetes</taxon>
    </lineage>
</organism>
<evidence type="ECO:0000313" key="1">
    <source>
        <dbReference type="EMBL" id="DAF46212.1"/>
    </source>
</evidence>
<proteinExistence type="predicted"/>
<sequence length="78" mass="9158">MAKIKKFKNKNQEEIVNGFQVFMNMPIPLILSSIETTIKLLAARGVEIRDWDDKNKILKQVRMIGGKVYFFAEKREEK</sequence>
<dbReference type="EMBL" id="BK032533">
    <property type="protein sequence ID" value="DAF46212.1"/>
    <property type="molecule type" value="Genomic_DNA"/>
</dbReference>
<protein>
    <submittedName>
        <fullName evidence="1">Uncharacterized protein</fullName>
    </submittedName>
</protein>
<reference evidence="1" key="1">
    <citation type="journal article" date="2021" name="Proc. Natl. Acad. Sci. U.S.A.">
        <title>A Catalog of Tens of Thousands of Viruses from Human Metagenomes Reveals Hidden Associations with Chronic Diseases.</title>
        <authorList>
            <person name="Tisza M.J."/>
            <person name="Buck C.B."/>
        </authorList>
    </citation>
    <scope>NUCLEOTIDE SEQUENCE</scope>
    <source>
        <strain evidence="1">Ctaix4</strain>
    </source>
</reference>
<name>A0A8S5S592_9CAUD</name>
<accession>A0A8S5S592</accession>